<dbReference type="GO" id="GO:0015940">
    <property type="term" value="P:pantothenate biosynthetic process"/>
    <property type="evidence" value="ECO:0007669"/>
    <property type="project" value="UniProtKB-UniRule"/>
</dbReference>
<dbReference type="RefSeq" id="WP_133615446.1">
    <property type="nucleotide sequence ID" value="NZ_SNYA01000001.1"/>
</dbReference>
<dbReference type="Gene3D" id="3.40.50.620">
    <property type="entry name" value="HUPs"/>
    <property type="match status" value="1"/>
</dbReference>
<feature type="binding site" evidence="8">
    <location>
        <begin position="150"/>
        <end position="153"/>
    </location>
    <ligand>
        <name>ATP</name>
        <dbReference type="ChEBI" id="CHEBI:30616"/>
    </ligand>
</feature>
<sequence>MKTVRTIAELRAELGNARAAGARSVGFVPTMGALHRGHLSLVDASHAENDVVVLSIFVNPTQFTEASDLAAYPRQEAADAALAEEAGVDLIFAPSAAEMYPAGFATTVRVTGPLTETLEGAGRGDAHFDGMATVVSKLLLAVQPDAAYFGQKDAQQLLVVQRMVADLGIPARIVACPTARDSDGLALSSRNVRLSAAERERALGIPRALERVAAQLAAGEHGVSELRNTAVDVLAAAGIEPEYLAFVSPTDLTPVTVVTDAVLCAVAARVGEVRLIDNAVLNPATAGEKE</sequence>
<comment type="pathway">
    <text evidence="1 8">Cofactor biosynthesis; (R)-pantothenate biosynthesis; (R)-pantothenate from (R)-pantoate and beta-alanine: step 1/1.</text>
</comment>
<comment type="catalytic activity">
    <reaction evidence="7 8">
        <text>(R)-pantoate + beta-alanine + ATP = (R)-pantothenate + AMP + diphosphate + H(+)</text>
        <dbReference type="Rhea" id="RHEA:10912"/>
        <dbReference type="ChEBI" id="CHEBI:15378"/>
        <dbReference type="ChEBI" id="CHEBI:15980"/>
        <dbReference type="ChEBI" id="CHEBI:29032"/>
        <dbReference type="ChEBI" id="CHEBI:30616"/>
        <dbReference type="ChEBI" id="CHEBI:33019"/>
        <dbReference type="ChEBI" id="CHEBI:57966"/>
        <dbReference type="ChEBI" id="CHEBI:456215"/>
        <dbReference type="EC" id="6.3.2.1"/>
    </reaction>
</comment>
<dbReference type="Proteomes" id="UP000295601">
    <property type="component" value="Unassembled WGS sequence"/>
</dbReference>
<dbReference type="Gene3D" id="3.30.1300.10">
    <property type="entry name" value="Pantoate-beta-alanine ligase, C-terminal domain"/>
    <property type="match status" value="1"/>
</dbReference>
<comment type="similarity">
    <text evidence="2 8">Belongs to the pantothenate synthetase family.</text>
</comment>
<dbReference type="GO" id="GO:0004592">
    <property type="term" value="F:pantoate-beta-alanine ligase activity"/>
    <property type="evidence" value="ECO:0007669"/>
    <property type="project" value="UniProtKB-UniRule"/>
</dbReference>
<keyword evidence="3 8" id="KW-0436">Ligase</keyword>
<accession>A0A4R6S6L9</accession>
<dbReference type="AlphaFoldDB" id="A0A4R6S6L9"/>
<comment type="subcellular location">
    <subcellularLocation>
        <location evidence="8">Cytoplasm</location>
    </subcellularLocation>
</comment>
<dbReference type="InterPro" id="IPR042176">
    <property type="entry name" value="Pantoate_ligase_C"/>
</dbReference>
<evidence type="ECO:0000313" key="9">
    <source>
        <dbReference type="EMBL" id="TDP95462.1"/>
    </source>
</evidence>
<comment type="miscellaneous">
    <text evidence="8">The reaction proceeds by a bi uni uni bi ping pong mechanism.</text>
</comment>
<dbReference type="GO" id="GO:0005524">
    <property type="term" value="F:ATP binding"/>
    <property type="evidence" value="ECO:0007669"/>
    <property type="project" value="UniProtKB-KW"/>
</dbReference>
<dbReference type="InterPro" id="IPR003721">
    <property type="entry name" value="Pantoate_ligase"/>
</dbReference>
<evidence type="ECO:0000256" key="4">
    <source>
        <dbReference type="ARBA" id="ARBA00022655"/>
    </source>
</evidence>
<dbReference type="HAMAP" id="MF_00158">
    <property type="entry name" value="PanC"/>
    <property type="match status" value="1"/>
</dbReference>
<dbReference type="EC" id="6.3.2.1" evidence="8"/>
<keyword evidence="10" id="KW-1185">Reference proteome</keyword>
<name>A0A4R6S6L9_9MICO</name>
<reference evidence="9 10" key="1">
    <citation type="submission" date="2019-03" db="EMBL/GenBank/DDBJ databases">
        <title>Genomic analyses of the natural microbiome of Caenorhabditis elegans.</title>
        <authorList>
            <person name="Samuel B."/>
        </authorList>
    </citation>
    <scope>NUCLEOTIDE SEQUENCE [LARGE SCALE GENOMIC DNA]</scope>
    <source>
        <strain evidence="9 10">JUb18</strain>
    </source>
</reference>
<comment type="function">
    <text evidence="8">Catalyzes the condensation of pantoate with beta-alanine in an ATP-dependent reaction via a pantoyl-adenylate intermediate.</text>
</comment>
<evidence type="ECO:0000256" key="7">
    <source>
        <dbReference type="ARBA" id="ARBA00048258"/>
    </source>
</evidence>
<comment type="caution">
    <text evidence="9">The sequence shown here is derived from an EMBL/GenBank/DDBJ whole genome shotgun (WGS) entry which is preliminary data.</text>
</comment>
<dbReference type="CDD" id="cd00560">
    <property type="entry name" value="PanC"/>
    <property type="match status" value="1"/>
</dbReference>
<dbReference type="PANTHER" id="PTHR21299">
    <property type="entry name" value="CYTIDYLATE KINASE/PANTOATE-BETA-ALANINE LIGASE"/>
    <property type="match status" value="1"/>
</dbReference>
<organism evidence="9 10">
    <name type="scientific">Leucobacter luti</name>
    <dbReference type="NCBI Taxonomy" id="340320"/>
    <lineage>
        <taxon>Bacteria</taxon>
        <taxon>Bacillati</taxon>
        <taxon>Actinomycetota</taxon>
        <taxon>Actinomycetes</taxon>
        <taxon>Micrococcales</taxon>
        <taxon>Microbacteriaceae</taxon>
        <taxon>Leucobacter</taxon>
    </lineage>
</organism>
<feature type="binding site" evidence="8">
    <location>
        <begin position="187"/>
        <end position="190"/>
    </location>
    <ligand>
        <name>ATP</name>
        <dbReference type="ChEBI" id="CHEBI:30616"/>
    </ligand>
</feature>
<feature type="binding site" evidence="8">
    <location>
        <position position="156"/>
    </location>
    <ligand>
        <name>(R)-pantoate</name>
        <dbReference type="ChEBI" id="CHEBI:15980"/>
    </ligand>
</feature>
<dbReference type="Pfam" id="PF02569">
    <property type="entry name" value="Pantoate_ligase"/>
    <property type="match status" value="1"/>
</dbReference>
<evidence type="ECO:0000256" key="5">
    <source>
        <dbReference type="ARBA" id="ARBA00022741"/>
    </source>
</evidence>
<feature type="binding site" evidence="8">
    <location>
        <begin position="31"/>
        <end position="38"/>
    </location>
    <ligand>
        <name>ATP</name>
        <dbReference type="ChEBI" id="CHEBI:30616"/>
    </ligand>
</feature>
<keyword evidence="5 8" id="KW-0547">Nucleotide-binding</keyword>
<evidence type="ECO:0000256" key="1">
    <source>
        <dbReference type="ARBA" id="ARBA00004990"/>
    </source>
</evidence>
<evidence type="ECO:0000256" key="6">
    <source>
        <dbReference type="ARBA" id="ARBA00022840"/>
    </source>
</evidence>
<feature type="binding site" evidence="8">
    <location>
        <position position="62"/>
    </location>
    <ligand>
        <name>(R)-pantoate</name>
        <dbReference type="ChEBI" id="CHEBI:15980"/>
    </ligand>
</feature>
<dbReference type="UniPathway" id="UPA00028">
    <property type="reaction ID" value="UER00005"/>
</dbReference>
<protein>
    <recommendedName>
        <fullName evidence="8">Pantothenate synthetase</fullName>
        <shortName evidence="8">PS</shortName>
        <ecNumber evidence="8">6.3.2.1</ecNumber>
    </recommendedName>
    <alternativeName>
        <fullName evidence="8">Pantoate--beta-alanine ligase</fullName>
    </alternativeName>
    <alternativeName>
        <fullName evidence="8">Pantoate-activating enzyme</fullName>
    </alternativeName>
</protein>
<feature type="binding site" evidence="8">
    <location>
        <position position="179"/>
    </location>
    <ligand>
        <name>ATP</name>
        <dbReference type="ChEBI" id="CHEBI:30616"/>
    </ligand>
</feature>
<comment type="subunit">
    <text evidence="8">Homodimer.</text>
</comment>
<dbReference type="InterPro" id="IPR014729">
    <property type="entry name" value="Rossmann-like_a/b/a_fold"/>
</dbReference>
<evidence type="ECO:0000256" key="8">
    <source>
        <dbReference type="HAMAP-Rule" id="MF_00158"/>
    </source>
</evidence>
<dbReference type="EMBL" id="SNYA01000001">
    <property type="protein sequence ID" value="TDP95462.1"/>
    <property type="molecule type" value="Genomic_DNA"/>
</dbReference>
<dbReference type="PANTHER" id="PTHR21299:SF1">
    <property type="entry name" value="PANTOATE--BETA-ALANINE LIGASE"/>
    <property type="match status" value="1"/>
</dbReference>
<keyword evidence="8" id="KW-0963">Cytoplasm</keyword>
<gene>
    <name evidence="8" type="primary">panC</name>
    <name evidence="9" type="ORF">EDF62_0151</name>
</gene>
<dbReference type="SUPFAM" id="SSF52374">
    <property type="entry name" value="Nucleotidylyl transferase"/>
    <property type="match status" value="1"/>
</dbReference>
<dbReference type="OrthoDB" id="9773087at2"/>
<feature type="binding site" evidence="8">
    <location>
        <position position="62"/>
    </location>
    <ligand>
        <name>beta-alanine</name>
        <dbReference type="ChEBI" id="CHEBI:57966"/>
    </ligand>
</feature>
<evidence type="ECO:0000256" key="2">
    <source>
        <dbReference type="ARBA" id="ARBA00009256"/>
    </source>
</evidence>
<keyword evidence="6 8" id="KW-0067">ATP-binding</keyword>
<keyword evidence="4 8" id="KW-0566">Pantothenate biosynthesis</keyword>
<dbReference type="GO" id="GO:0005829">
    <property type="term" value="C:cytosol"/>
    <property type="evidence" value="ECO:0007669"/>
    <property type="project" value="TreeGrafter"/>
</dbReference>
<feature type="active site" description="Proton donor" evidence="8">
    <location>
        <position position="38"/>
    </location>
</feature>
<dbReference type="NCBIfam" id="TIGR00018">
    <property type="entry name" value="panC"/>
    <property type="match status" value="1"/>
</dbReference>
<evidence type="ECO:0000313" key="10">
    <source>
        <dbReference type="Proteomes" id="UP000295601"/>
    </source>
</evidence>
<proteinExistence type="inferred from homology"/>
<evidence type="ECO:0000256" key="3">
    <source>
        <dbReference type="ARBA" id="ARBA00022598"/>
    </source>
</evidence>